<dbReference type="AlphaFoldDB" id="A0A928X3N7"/>
<name>A0A928X3N7_LEPEC</name>
<dbReference type="GO" id="GO:0016491">
    <property type="term" value="F:oxidoreductase activity"/>
    <property type="evidence" value="ECO:0007669"/>
    <property type="project" value="InterPro"/>
</dbReference>
<dbReference type="GO" id="GO:0008767">
    <property type="term" value="F:UDP-galactopyranose mutase activity"/>
    <property type="evidence" value="ECO:0007669"/>
    <property type="project" value="TreeGrafter"/>
</dbReference>
<dbReference type="NCBIfam" id="NF005547">
    <property type="entry name" value="PRK07208.1-3"/>
    <property type="match status" value="1"/>
</dbReference>
<dbReference type="SUPFAM" id="SSF51971">
    <property type="entry name" value="Nucleotide-binding domain"/>
    <property type="match status" value="1"/>
</dbReference>
<dbReference type="RefSeq" id="WP_193992270.1">
    <property type="nucleotide sequence ID" value="NZ_JADEXP010000044.1"/>
</dbReference>
<dbReference type="InterPro" id="IPR002937">
    <property type="entry name" value="Amino_oxidase"/>
</dbReference>
<dbReference type="PANTHER" id="PTHR21197">
    <property type="entry name" value="UDP-GALACTOPYRANOSE MUTASE"/>
    <property type="match status" value="1"/>
</dbReference>
<evidence type="ECO:0000313" key="2">
    <source>
        <dbReference type="EMBL" id="MBE9066483.1"/>
    </source>
</evidence>
<dbReference type="Pfam" id="PF01593">
    <property type="entry name" value="Amino_oxidase"/>
    <property type="match status" value="1"/>
</dbReference>
<feature type="domain" description="Amine oxidase" evidence="1">
    <location>
        <begin position="25"/>
        <end position="325"/>
    </location>
</feature>
<dbReference type="PANTHER" id="PTHR21197:SF0">
    <property type="entry name" value="UDP-GALACTOPYRANOSE MUTASE"/>
    <property type="match status" value="1"/>
</dbReference>
<reference evidence="2" key="1">
    <citation type="submission" date="2020-10" db="EMBL/GenBank/DDBJ databases">
        <authorList>
            <person name="Castelo-Branco R."/>
            <person name="Eusebio N."/>
            <person name="Adriana R."/>
            <person name="Vieira A."/>
            <person name="Brugerolle De Fraissinette N."/>
            <person name="Rezende De Castro R."/>
            <person name="Schneider M.P."/>
            <person name="Vasconcelos V."/>
            <person name="Leao P.N."/>
        </authorList>
    </citation>
    <scope>NUCLEOTIDE SEQUENCE</scope>
    <source>
        <strain evidence="2">LEGE 11479</strain>
    </source>
</reference>
<protein>
    <submittedName>
        <fullName evidence="2">NAD(P)/FAD-dependent oxidoreductase</fullName>
    </submittedName>
</protein>
<dbReference type="GO" id="GO:0005829">
    <property type="term" value="C:cytosol"/>
    <property type="evidence" value="ECO:0007669"/>
    <property type="project" value="TreeGrafter"/>
</dbReference>
<evidence type="ECO:0000313" key="3">
    <source>
        <dbReference type="Proteomes" id="UP000615026"/>
    </source>
</evidence>
<accession>A0A928X3N7</accession>
<dbReference type="EMBL" id="JADEXP010000044">
    <property type="protein sequence ID" value="MBE9066483.1"/>
    <property type="molecule type" value="Genomic_DNA"/>
</dbReference>
<proteinExistence type="predicted"/>
<dbReference type="Proteomes" id="UP000615026">
    <property type="component" value="Unassembled WGS sequence"/>
</dbReference>
<sequence length="513" mass="58237">MAIQTDNTLSQKTHYPTIIIGAGPAGLTTAYQLTKAQTSSLVLEQAGQVGGIARTESYKGYRFDIGGHRFFTKLTAVQQFWEEILGQDLLKVSRLSRIYYNDIFFNYPLTLFDTLFKLGVVESIRIIGSYIKTQLKAQFSRSTKPETFEDWVSYHFGGRLFQTFFRTYTEKVWGISCKELQADWAAQRIQGLSLTKAVVDTLIRNRDTKTLIKSFYYPRLGPGMLWERCHQKVIAQGGTVTLETSVKCLKHKNNRVQQVIAHTAGTQITFTGDHFVSSMPITALVKVLDPPAPVPVLQAAKSLKYRDFLLVALILDEADVFPDNWIYIHSPEVHVGRIQNFKNWSIEMVPDPSKTCLGLEYFCNETDEIWHYSDASLVEIAIRELVTLGLLTKDSIIDGKVLRQRKAYPIYDRNYHRHLETIQTYLATFENLQTIGRNGMHRYNNQDHSMMAGILAAQNILGDSHNLWQINTEATYHEAGYTQAKSAVSPVSDNPSEERAKPILNVAYISNAE</sequence>
<dbReference type="Gene3D" id="3.50.50.60">
    <property type="entry name" value="FAD/NAD(P)-binding domain"/>
    <property type="match status" value="1"/>
</dbReference>
<dbReference type="InterPro" id="IPR036188">
    <property type="entry name" value="FAD/NAD-bd_sf"/>
</dbReference>
<evidence type="ECO:0000259" key="1">
    <source>
        <dbReference type="Pfam" id="PF01593"/>
    </source>
</evidence>
<keyword evidence="3" id="KW-1185">Reference proteome</keyword>
<comment type="caution">
    <text evidence="2">The sequence shown here is derived from an EMBL/GenBank/DDBJ whole genome shotgun (WGS) entry which is preliminary data.</text>
</comment>
<dbReference type="GO" id="GO:0050660">
    <property type="term" value="F:flavin adenine dinucleotide binding"/>
    <property type="evidence" value="ECO:0007669"/>
    <property type="project" value="TreeGrafter"/>
</dbReference>
<gene>
    <name evidence="2" type="ORF">IQ260_07440</name>
</gene>
<dbReference type="NCBIfam" id="NF005545">
    <property type="entry name" value="PRK07208.1-1"/>
    <property type="match status" value="1"/>
</dbReference>
<organism evidence="2 3">
    <name type="scientific">Leptolyngbya cf. ectocarpi LEGE 11479</name>
    <dbReference type="NCBI Taxonomy" id="1828722"/>
    <lineage>
        <taxon>Bacteria</taxon>
        <taxon>Bacillati</taxon>
        <taxon>Cyanobacteriota</taxon>
        <taxon>Cyanophyceae</taxon>
        <taxon>Leptolyngbyales</taxon>
        <taxon>Leptolyngbyaceae</taxon>
        <taxon>Leptolyngbya group</taxon>
        <taxon>Leptolyngbya</taxon>
    </lineage>
</organism>
<dbReference type="NCBIfam" id="NF005548">
    <property type="entry name" value="PRK07208.1-4"/>
    <property type="match status" value="1"/>
</dbReference>